<feature type="compositionally biased region" description="Polar residues" evidence="1">
    <location>
        <begin position="101"/>
        <end position="125"/>
    </location>
</feature>
<accession>A0ABD0NWC4</accession>
<feature type="non-terminal residue" evidence="2">
    <location>
        <position position="1"/>
    </location>
</feature>
<dbReference type="PANTHER" id="PTHR15225:SF8">
    <property type="entry name" value="RNA-BINDING PROTEIN 43"/>
    <property type="match status" value="1"/>
</dbReference>
<feature type="compositionally biased region" description="Low complexity" evidence="1">
    <location>
        <begin position="126"/>
        <end position="154"/>
    </location>
</feature>
<evidence type="ECO:0000256" key="1">
    <source>
        <dbReference type="SAM" id="MobiDB-lite"/>
    </source>
</evidence>
<evidence type="ECO:0000313" key="2">
    <source>
        <dbReference type="EMBL" id="KAL0165611.1"/>
    </source>
</evidence>
<keyword evidence="3" id="KW-1185">Reference proteome</keyword>
<feature type="region of interest" description="Disordered" evidence="1">
    <location>
        <begin position="73"/>
        <end position="160"/>
    </location>
</feature>
<proteinExistence type="predicted"/>
<name>A0ABD0NWC4_CIRMR</name>
<protein>
    <submittedName>
        <fullName evidence="2">Uncharacterized protein</fullName>
    </submittedName>
</protein>
<dbReference type="EMBL" id="JAMKFB020000019">
    <property type="protein sequence ID" value="KAL0165611.1"/>
    <property type="molecule type" value="Genomic_DNA"/>
</dbReference>
<evidence type="ECO:0000313" key="3">
    <source>
        <dbReference type="Proteomes" id="UP001529510"/>
    </source>
</evidence>
<gene>
    <name evidence="2" type="ORF">M9458_037455</name>
</gene>
<dbReference type="PANTHER" id="PTHR15225">
    <property type="entry name" value="INTERFERON-INDUCED PROTEIN 35/NMI N-MYC/STAT INTERACTING PROTEIN"/>
    <property type="match status" value="1"/>
</dbReference>
<sequence length="270" mass="30553">KSVQKILRSHGFQVSEISPGQLHLEGTFLNLKRIRPQLMKLLAQDLQETHQQRTPTYYTNGYSSDSVLRTSDYESRSHFSSRHSHNNGQSVYAVGGRPPSGINSRSPESSNRQALMQVASPLNVNSSTESSFSSPSRSYEDSSTSTPRRNPSSPRKTEASFPVDPYAFKYVMHFKKDFTQKVESDHHTRINHEDASEVVLVKLSGGSCEEAAKELCKFMQDITLSLRTQEIDLKKLNTSQKRDIIEKALKFQRIYSVLIKEENDIIKVVG</sequence>
<dbReference type="Proteomes" id="UP001529510">
    <property type="component" value="Unassembled WGS sequence"/>
</dbReference>
<feature type="non-terminal residue" evidence="2">
    <location>
        <position position="270"/>
    </location>
</feature>
<dbReference type="AlphaFoldDB" id="A0ABD0NWC4"/>
<organism evidence="2 3">
    <name type="scientific">Cirrhinus mrigala</name>
    <name type="common">Mrigala</name>
    <dbReference type="NCBI Taxonomy" id="683832"/>
    <lineage>
        <taxon>Eukaryota</taxon>
        <taxon>Metazoa</taxon>
        <taxon>Chordata</taxon>
        <taxon>Craniata</taxon>
        <taxon>Vertebrata</taxon>
        <taxon>Euteleostomi</taxon>
        <taxon>Actinopterygii</taxon>
        <taxon>Neopterygii</taxon>
        <taxon>Teleostei</taxon>
        <taxon>Ostariophysi</taxon>
        <taxon>Cypriniformes</taxon>
        <taxon>Cyprinidae</taxon>
        <taxon>Labeoninae</taxon>
        <taxon>Labeonini</taxon>
        <taxon>Cirrhinus</taxon>
    </lineage>
</organism>
<reference evidence="2 3" key="1">
    <citation type="submission" date="2024-05" db="EMBL/GenBank/DDBJ databases">
        <title>Genome sequencing and assembly of Indian major carp, Cirrhinus mrigala (Hamilton, 1822).</title>
        <authorList>
            <person name="Mohindra V."/>
            <person name="Chowdhury L.M."/>
            <person name="Lal K."/>
            <person name="Jena J.K."/>
        </authorList>
    </citation>
    <scope>NUCLEOTIDE SEQUENCE [LARGE SCALE GENOMIC DNA]</scope>
    <source>
        <strain evidence="2">CM1030</strain>
        <tissue evidence="2">Blood</tissue>
    </source>
</reference>
<comment type="caution">
    <text evidence="2">The sequence shown here is derived from an EMBL/GenBank/DDBJ whole genome shotgun (WGS) entry which is preliminary data.</text>
</comment>